<comment type="similarity">
    <text evidence="1">Belongs to the peptidase C1 family.</text>
</comment>
<dbReference type="PROSITE" id="PS00139">
    <property type="entry name" value="THIOL_PROTEASE_CYS"/>
    <property type="match status" value="4"/>
</dbReference>
<gene>
    <name evidence="10" type="ORF">G5714_015988</name>
</gene>
<dbReference type="InterPro" id="IPR013201">
    <property type="entry name" value="Prot_inhib_I29"/>
</dbReference>
<dbReference type="InterPro" id="IPR039417">
    <property type="entry name" value="Peptidase_C1A_papain-like"/>
</dbReference>
<feature type="domain" description="Peptidase C1A papain C-terminal" evidence="8">
    <location>
        <begin position="118"/>
        <end position="332"/>
    </location>
</feature>
<keyword evidence="2" id="KW-0645">Protease</keyword>
<feature type="domain" description="Peptidase C1A papain C-terminal" evidence="8">
    <location>
        <begin position="460"/>
        <end position="674"/>
    </location>
</feature>
<evidence type="ECO:0000256" key="4">
    <source>
        <dbReference type="ARBA" id="ARBA00022807"/>
    </source>
</evidence>
<dbReference type="SMART" id="SM00848">
    <property type="entry name" value="Inhibitor_I29"/>
    <property type="match status" value="4"/>
</dbReference>
<evidence type="ECO:0000259" key="9">
    <source>
        <dbReference type="SMART" id="SM00848"/>
    </source>
</evidence>
<feature type="domain" description="Cathepsin propeptide inhibitor" evidence="9">
    <location>
        <begin position="707"/>
        <end position="768"/>
    </location>
</feature>
<evidence type="ECO:0000256" key="7">
    <source>
        <dbReference type="SAM" id="SignalP"/>
    </source>
</evidence>
<reference evidence="10 11" key="1">
    <citation type="submission" date="2020-04" db="EMBL/GenBank/DDBJ databases">
        <title>Chromosome-level genome assembly of a cyprinid fish Onychostoma macrolepis by integration of Nanopore Sequencing, Bionano and Hi-C technology.</title>
        <authorList>
            <person name="Wang D."/>
        </authorList>
    </citation>
    <scope>NUCLEOTIDE SEQUENCE [LARGE SCALE GENOMIC DNA]</scope>
    <source>
        <strain evidence="10">SWU-2019</strain>
        <tissue evidence="10">Muscle</tissue>
    </source>
</reference>
<keyword evidence="4" id="KW-0788">Thiol protease</keyword>
<dbReference type="InterPro" id="IPR000668">
    <property type="entry name" value="Peptidase_C1A_C"/>
</dbReference>
<evidence type="ECO:0000259" key="8">
    <source>
        <dbReference type="SMART" id="SM00645"/>
    </source>
</evidence>
<dbReference type="PROSITE" id="PS00640">
    <property type="entry name" value="THIOL_PROTEASE_ASN"/>
    <property type="match status" value="4"/>
</dbReference>
<dbReference type="InterPro" id="IPR000169">
    <property type="entry name" value="Pept_cys_AS"/>
</dbReference>
<dbReference type="Proteomes" id="UP000579812">
    <property type="component" value="Unassembled WGS sequence"/>
</dbReference>
<evidence type="ECO:0008006" key="12">
    <source>
        <dbReference type="Google" id="ProtNLM"/>
    </source>
</evidence>
<feature type="domain" description="Cathepsin propeptide inhibitor" evidence="9">
    <location>
        <begin position="30"/>
        <end position="90"/>
    </location>
</feature>
<keyword evidence="11" id="KW-1185">Reference proteome</keyword>
<dbReference type="SUPFAM" id="SSF54001">
    <property type="entry name" value="Cysteine proteinases"/>
    <property type="match status" value="4"/>
</dbReference>
<name>A0A7J6C942_9TELE</name>
<dbReference type="InterPro" id="IPR013128">
    <property type="entry name" value="Peptidase_C1A"/>
</dbReference>
<proteinExistence type="inferred from homology"/>
<dbReference type="SMART" id="SM00645">
    <property type="entry name" value="Pept_C1"/>
    <property type="match status" value="4"/>
</dbReference>
<feature type="signal peptide" evidence="7">
    <location>
        <begin position="1"/>
        <end position="18"/>
    </location>
</feature>
<evidence type="ECO:0000313" key="11">
    <source>
        <dbReference type="Proteomes" id="UP000579812"/>
    </source>
</evidence>
<protein>
    <recommendedName>
        <fullName evidence="12">Cathepsin K</fullName>
    </recommendedName>
</protein>
<dbReference type="InterPro" id="IPR038765">
    <property type="entry name" value="Papain-like_cys_pep_sf"/>
</dbReference>
<dbReference type="CDD" id="cd02248">
    <property type="entry name" value="Peptidase_C1A"/>
    <property type="match status" value="4"/>
</dbReference>
<evidence type="ECO:0000256" key="6">
    <source>
        <dbReference type="ARBA" id="ARBA00023157"/>
    </source>
</evidence>
<evidence type="ECO:0000256" key="1">
    <source>
        <dbReference type="ARBA" id="ARBA00008455"/>
    </source>
</evidence>
<keyword evidence="6" id="KW-1015">Disulfide bond</keyword>
<dbReference type="Pfam" id="PF08246">
    <property type="entry name" value="Inhibitor_I29"/>
    <property type="match status" value="4"/>
</dbReference>
<comment type="caution">
    <text evidence="10">The sequence shown here is derived from an EMBL/GenBank/DDBJ whole genome shotgun (WGS) entry which is preliminary data.</text>
</comment>
<dbReference type="Pfam" id="PF00112">
    <property type="entry name" value="Peptidase_C1"/>
    <property type="match status" value="4"/>
</dbReference>
<feature type="domain" description="Cathepsin propeptide inhibitor" evidence="9">
    <location>
        <begin position="1037"/>
        <end position="1097"/>
    </location>
</feature>
<dbReference type="GO" id="GO:0008234">
    <property type="term" value="F:cysteine-type peptidase activity"/>
    <property type="evidence" value="ECO:0007669"/>
    <property type="project" value="UniProtKB-KW"/>
</dbReference>
<keyword evidence="3" id="KW-0378">Hydrolase</keyword>
<dbReference type="FunFam" id="3.90.70.10:FF:000006">
    <property type="entry name" value="Cathepsin S"/>
    <property type="match status" value="4"/>
</dbReference>
<evidence type="ECO:0000313" key="10">
    <source>
        <dbReference type="EMBL" id="KAF4103105.1"/>
    </source>
</evidence>
<feature type="domain" description="Cathepsin propeptide inhibitor" evidence="9">
    <location>
        <begin position="372"/>
        <end position="432"/>
    </location>
</feature>
<dbReference type="EMBL" id="JAAMOB010000016">
    <property type="protein sequence ID" value="KAF4103105.1"/>
    <property type="molecule type" value="Genomic_DNA"/>
</dbReference>
<evidence type="ECO:0000256" key="2">
    <source>
        <dbReference type="ARBA" id="ARBA00022670"/>
    </source>
</evidence>
<evidence type="ECO:0000256" key="5">
    <source>
        <dbReference type="ARBA" id="ARBA00023145"/>
    </source>
</evidence>
<dbReference type="InterPro" id="IPR025661">
    <property type="entry name" value="Pept_asp_AS"/>
</dbReference>
<feature type="domain" description="Peptidase C1A papain C-terminal" evidence="8">
    <location>
        <begin position="796"/>
        <end position="1011"/>
    </location>
</feature>
<dbReference type="PANTHER" id="PTHR12411">
    <property type="entry name" value="CYSTEINE PROTEASE FAMILY C1-RELATED"/>
    <property type="match status" value="1"/>
</dbReference>
<dbReference type="InterPro" id="IPR025660">
    <property type="entry name" value="Pept_his_AS"/>
</dbReference>
<keyword evidence="5" id="KW-0865">Zymogen</keyword>
<dbReference type="Gene3D" id="3.90.70.10">
    <property type="entry name" value="Cysteine proteinases"/>
    <property type="match status" value="4"/>
</dbReference>
<feature type="chain" id="PRO_5029507423" description="Cathepsin K" evidence="7">
    <location>
        <begin position="19"/>
        <end position="1340"/>
    </location>
</feature>
<organism evidence="10 11">
    <name type="scientific">Onychostoma macrolepis</name>
    <dbReference type="NCBI Taxonomy" id="369639"/>
    <lineage>
        <taxon>Eukaryota</taxon>
        <taxon>Metazoa</taxon>
        <taxon>Chordata</taxon>
        <taxon>Craniata</taxon>
        <taxon>Vertebrata</taxon>
        <taxon>Euteleostomi</taxon>
        <taxon>Actinopterygii</taxon>
        <taxon>Neopterygii</taxon>
        <taxon>Teleostei</taxon>
        <taxon>Ostariophysi</taxon>
        <taxon>Cypriniformes</taxon>
        <taxon>Cyprinidae</taxon>
        <taxon>Acrossocheilinae</taxon>
        <taxon>Onychostoma</taxon>
    </lineage>
</organism>
<feature type="domain" description="Peptidase C1A papain C-terminal" evidence="8">
    <location>
        <begin position="1125"/>
        <end position="1339"/>
    </location>
</feature>
<dbReference type="PROSITE" id="PS00639">
    <property type="entry name" value="THIOL_PROTEASE_HIS"/>
    <property type="match status" value="4"/>
</dbReference>
<accession>A0A7J6C942</accession>
<sequence length="1340" mass="148362">MYAFGGITLLVVVWCGLAHTLENLTLDEAWESWKLTHRREYNGLDEESIRRAIWEKNMLFIEAHNKEYELGIHTYNLGMNHFGDMTLEEVAEKVMGLQMPMYRDPTNTYLPDDTVEKLPKSIDYRKMGYVTSVKNQGSCGSCWAFSSVGALEGQLKKTKGQLVDLSPQNLVDCVTDNDGCGGGYMTNAFRYVRDNQGIDSEESYPYVGTDQRCAYNSSARATTCKGYKEIPEGNERALTSAVAKVGPVSVGIDAMQSTFLYYKSGVYYDPNCNKDDVNHAVLAVGYGATPKGKKYWIVKNSWGEDWGKKGYVLMARNRNNACGIASLASYPVIPPEVQLKESAEAMMLGSLLFAVCCSAALAHFNTNLDQHWELWKKTHNKFYSSKVEELGRRELWERNIQLITLHNLEASMGLHSYDLGMNHMGDMTTEEILQSFATTRVPPNYKRQTANFVDSSGAPVPDSLDWREKGYVSSVKMQGACGSCWAFSSVGALEGQLMKATGKLVDLSPQNLVDCSSRYGNKGCSGGFMSSAFQYVIDNGGIDSESSYPYEGKQGQCRYNPSQHAANCTKYYFVRQGDEEALKQALANVGPISVAIDATRPQFILYRSGVYNDPTCTKRVNHAVLAVGYSTIAGQDFWLVKNSWGTHFGDGGYIRIARNQNNMCGIASYACFPLHESAQAMMLGSLLFAVCCTAALAHFNTNLDQHWELWKKTHNKFYYSSKNEELGRRELWERNLELITLHNLEASLGLHSYDLGMNHMGDMTTEEILQSFATTRVSPGFKRQTAEFVGSSGAPVPDSLDWREKGYVSSVKNQGACGACWAFSAVEALEGQLMKTTGKLVDLSPQNLVDCSSKYGNKGCNGGWMTDAFQYVIDNGGIDSESSYPYEAVQGQCRYDPSQRAANCTKYYYVSEGDEEALKQAVANIGPISVAIDATRPQFVFYRSGVYNDPSCTKNINHGVLVVGYGAIAGQDFWLVKNSWGAGFGDGGYIRMARNQDDIVQVQLNKSTQAMMLGSLLFAVCCTAALAHFNTNLDQHWELWKKMHNKFYSSKVEELGRRELWERNLELITLHNLEASMGLHSYDLGMNHMGDMTTEEILQTLATTRVPPNFKRQAQEFVGSSRAAVPDSLDWREKGYVSSVKMQGACGSCWAFSSVGALEGQLMNTTGKLVELSPQNLVDCSSSYGTHGCSGGWMNDAFQYVIKNGGIDSESSYPYEAVQGQCRYNPSQRAANCTKYYSVSQGDEEALKQAVANVGPISVAIDATRPQFIMYHSGVYNDPSCSKIINHAVLVVGYGAIAGQDFWLVKNSWGTGFGDGGYIRMARNQNNMCGIASYASYPVM</sequence>
<keyword evidence="7" id="KW-0732">Signal</keyword>
<dbReference type="PRINTS" id="PR00705">
    <property type="entry name" value="PAPAIN"/>
</dbReference>
<dbReference type="GO" id="GO:0006508">
    <property type="term" value="P:proteolysis"/>
    <property type="evidence" value="ECO:0007669"/>
    <property type="project" value="UniProtKB-KW"/>
</dbReference>
<evidence type="ECO:0000256" key="3">
    <source>
        <dbReference type="ARBA" id="ARBA00022801"/>
    </source>
</evidence>